<reference evidence="6 7" key="1">
    <citation type="submission" date="2019-10" db="EMBL/GenBank/DDBJ databases">
        <title>Draft Genome Assembly of Rhodococcus zopfii DSM44189.</title>
        <authorList>
            <person name="Sutton J.M."/>
            <person name="Akob D.M."/>
            <person name="Bushman T.J."/>
        </authorList>
    </citation>
    <scope>NUCLEOTIDE SEQUENCE [LARGE SCALE GENOMIC DNA]</scope>
    <source>
        <strain evidence="6 7">DSM 44189</strain>
    </source>
</reference>
<proteinExistence type="inferred from homology"/>
<evidence type="ECO:0000256" key="5">
    <source>
        <dbReference type="ARBA" id="ARBA00023186"/>
    </source>
</evidence>
<gene>
    <name evidence="6" type="ORF">F8M49_16545</name>
</gene>
<organism evidence="6 7">
    <name type="scientific">Rhodococcus zopfii</name>
    <dbReference type="NCBI Taxonomy" id="43772"/>
    <lineage>
        <taxon>Bacteria</taxon>
        <taxon>Bacillati</taxon>
        <taxon>Actinomycetota</taxon>
        <taxon>Actinomycetes</taxon>
        <taxon>Mycobacteriales</taxon>
        <taxon>Nocardiaceae</taxon>
        <taxon>Rhodococcus</taxon>
    </lineage>
</organism>
<keyword evidence="5" id="KW-0143">Chaperone</keyword>
<evidence type="ECO:0000256" key="3">
    <source>
        <dbReference type="ARBA" id="ARBA00022840"/>
    </source>
</evidence>
<comment type="caution">
    <text evidence="6">The sequence shown here is derived from an EMBL/GenBank/DDBJ whole genome shotgun (WGS) entry which is preliminary data.</text>
</comment>
<accession>A0ABU3WT09</accession>
<dbReference type="Gene3D" id="3.90.640.10">
    <property type="entry name" value="Actin, Chain A, domain 4"/>
    <property type="match status" value="1"/>
</dbReference>
<protein>
    <submittedName>
        <fullName evidence="6">Hsp70 family protein</fullName>
    </submittedName>
</protein>
<evidence type="ECO:0000313" key="7">
    <source>
        <dbReference type="Proteomes" id="UP001275440"/>
    </source>
</evidence>
<keyword evidence="2" id="KW-0547">Nucleotide-binding</keyword>
<dbReference type="Proteomes" id="UP001275440">
    <property type="component" value="Unassembled WGS sequence"/>
</dbReference>
<evidence type="ECO:0000313" key="6">
    <source>
        <dbReference type="EMBL" id="MDV2476528.1"/>
    </source>
</evidence>
<dbReference type="InterPro" id="IPR013126">
    <property type="entry name" value="Hsp_70_fam"/>
</dbReference>
<evidence type="ECO:0000256" key="4">
    <source>
        <dbReference type="ARBA" id="ARBA00023016"/>
    </source>
</evidence>
<evidence type="ECO:0000256" key="1">
    <source>
        <dbReference type="ARBA" id="ARBA00007381"/>
    </source>
</evidence>
<dbReference type="PANTHER" id="PTHR42749">
    <property type="entry name" value="CELL SHAPE-DETERMINING PROTEIN MREB"/>
    <property type="match status" value="1"/>
</dbReference>
<dbReference type="InterPro" id="IPR018181">
    <property type="entry name" value="Heat_shock_70_CS"/>
</dbReference>
<dbReference type="PROSITE" id="PS01036">
    <property type="entry name" value="HSP70_3"/>
    <property type="match status" value="1"/>
</dbReference>
<dbReference type="InterPro" id="IPR043129">
    <property type="entry name" value="ATPase_NBD"/>
</dbReference>
<dbReference type="SUPFAM" id="SSF53067">
    <property type="entry name" value="Actin-like ATPase domain"/>
    <property type="match status" value="2"/>
</dbReference>
<keyword evidence="3" id="KW-0067">ATP-binding</keyword>
<name>A0ABU3WT09_9NOCA</name>
<dbReference type="EMBL" id="WBMO01000001">
    <property type="protein sequence ID" value="MDV2476528.1"/>
    <property type="molecule type" value="Genomic_DNA"/>
</dbReference>
<dbReference type="Pfam" id="PF00012">
    <property type="entry name" value="HSP70"/>
    <property type="match status" value="1"/>
</dbReference>
<keyword evidence="7" id="KW-1185">Reference proteome</keyword>
<dbReference type="PRINTS" id="PR00301">
    <property type="entry name" value="HEATSHOCK70"/>
</dbReference>
<evidence type="ECO:0000256" key="2">
    <source>
        <dbReference type="ARBA" id="ARBA00022741"/>
    </source>
</evidence>
<comment type="similarity">
    <text evidence="1">Belongs to the heat shock protein 70 family.</text>
</comment>
<dbReference type="Gene3D" id="3.30.420.40">
    <property type="match status" value="2"/>
</dbReference>
<dbReference type="PANTHER" id="PTHR42749:SF1">
    <property type="entry name" value="CELL SHAPE-DETERMINING PROTEIN MREB"/>
    <property type="match status" value="1"/>
</dbReference>
<sequence length="599" mass="62898">MSWVLAIDFGTSNTSAAHRIGPDRVESLPLTHTSNLMPSAVYVDPHGTVSTGEVAVNRATVDPAGYVAAPKAHVAAGTVPVRGHHLPVAAAIAAVLRTVHTRALQAHNNQAPAAVVLTHPEAWSGRELAVLREAATSAGLGGHVSLISEPRAAAFYYYSRRHDAKIVEGSTIAVFDFGGGTLDVAVLTATDDWTFEVLRAGGDNALGGKNLDAAVSRWVERHLADENPGLAAWLRSPAGLDARRTLDDQIRRAKELLSEAPSATIRIVADGAQMTVTLTRDEFEQLIEPQITRGVRLAAQVLREAGVDRGGVQALFLTGGSSRIPYVHRRLAELGPIATLDDPKTVVAKGAAGFVAGGRATDPAALRAIEVFQREPAPPSRAPIPAPMVAGPPAPGPAPVPERSRTPLVVAGTALAMVLAAAGVYFLFDGGEAPAATSTVDTAAAAVGAPPATSDSTYVSEVPEDVLTLLPPKLITSSSSCDKSGFSFEGALQLRCVVTADSSVGKAMGLADGDDQWVTAWRDDQYARSNFIRYRDRTLPGYESRATSSGDRIVNYSTDDTYSSGFETVDRSTGLVLTFSVDSLDQGFTLSTELGFANR</sequence>
<keyword evidence="4" id="KW-0346">Stress response</keyword>